<reference evidence="3 4" key="1">
    <citation type="submission" date="2016-11" db="EMBL/GenBank/DDBJ databases">
        <title>Study of marine rhodopsin-containing bacteria.</title>
        <authorList>
            <person name="Yoshizawa S."/>
            <person name="Kumagai Y."/>
            <person name="Kogure K."/>
        </authorList>
    </citation>
    <scope>NUCLEOTIDE SEQUENCE [LARGE SCALE GENOMIC DNA]</scope>
    <source>
        <strain evidence="3 4">SAORIC-28</strain>
    </source>
</reference>
<feature type="region of interest" description="Disordered" evidence="2">
    <location>
        <begin position="142"/>
        <end position="171"/>
    </location>
</feature>
<dbReference type="NCBIfam" id="TIGR04191">
    <property type="entry name" value="YphP_YqiW"/>
    <property type="match status" value="1"/>
</dbReference>
<dbReference type="AlphaFoldDB" id="A0A271J3S9"/>
<comment type="similarity">
    <text evidence="1">Belongs to the bacilliredoxin family.</text>
</comment>
<proteinExistence type="inferred from homology"/>
<organism evidence="3 4">
    <name type="scientific">Rubrivirga marina</name>
    <dbReference type="NCBI Taxonomy" id="1196024"/>
    <lineage>
        <taxon>Bacteria</taxon>
        <taxon>Pseudomonadati</taxon>
        <taxon>Rhodothermota</taxon>
        <taxon>Rhodothermia</taxon>
        <taxon>Rhodothermales</taxon>
        <taxon>Rubricoccaceae</taxon>
        <taxon>Rubrivirga</taxon>
    </lineage>
</organism>
<accession>A0A271J3S9</accession>
<evidence type="ECO:0000256" key="2">
    <source>
        <dbReference type="SAM" id="MobiDB-lite"/>
    </source>
</evidence>
<evidence type="ECO:0000256" key="1">
    <source>
        <dbReference type="ARBA" id="ARBA00038305"/>
    </source>
</evidence>
<name>A0A271J3S9_9BACT</name>
<gene>
    <name evidence="3" type="ORF">BSZ37_17925</name>
</gene>
<dbReference type="PANTHER" id="PTHR40052:SF2">
    <property type="entry name" value="BACILLIREDOXIN BRXA"/>
    <property type="match status" value="1"/>
</dbReference>
<dbReference type="Pfam" id="PF06491">
    <property type="entry name" value="Disulph_isomer"/>
    <property type="match status" value="1"/>
</dbReference>
<sequence>MPYPEPLVAPMRDELTRLGVRELRTADDVDALIDEAQSGTTLAIVNSVCGCAAANARPAIALAQGVETQPDRTVTVFAGQDTEATSRLREYLAGIQPSSPSMFLLKDGDPVFAIERRHIEGRSASAIAADLKTAFETFCGADAQDAPDEPLRPEAATPQSPGLPATFRSIM</sequence>
<comment type="caution">
    <text evidence="3">The sequence shown here is derived from an EMBL/GenBank/DDBJ whole genome shotgun (WGS) entry which is preliminary data.</text>
</comment>
<protein>
    <recommendedName>
        <fullName evidence="5">BrxA/BrxB family bacilliredoxin</fullName>
    </recommendedName>
</protein>
<dbReference type="Proteomes" id="UP000216339">
    <property type="component" value="Unassembled WGS sequence"/>
</dbReference>
<evidence type="ECO:0008006" key="5">
    <source>
        <dbReference type="Google" id="ProtNLM"/>
    </source>
</evidence>
<dbReference type="EMBL" id="MQWD01000001">
    <property type="protein sequence ID" value="PAP78176.1"/>
    <property type="molecule type" value="Genomic_DNA"/>
</dbReference>
<dbReference type="OrthoDB" id="9793981at2"/>
<keyword evidence="4" id="KW-1185">Reference proteome</keyword>
<evidence type="ECO:0000313" key="4">
    <source>
        <dbReference type="Proteomes" id="UP000216339"/>
    </source>
</evidence>
<dbReference type="Gene3D" id="3.40.30.10">
    <property type="entry name" value="Glutaredoxin"/>
    <property type="match status" value="1"/>
</dbReference>
<evidence type="ECO:0000313" key="3">
    <source>
        <dbReference type="EMBL" id="PAP78176.1"/>
    </source>
</evidence>
<dbReference type="PANTHER" id="PTHR40052">
    <property type="entry name" value="UPF0403 PROTEIN YQIW-RELATED"/>
    <property type="match status" value="1"/>
</dbReference>
<dbReference type="InterPro" id="IPR009474">
    <property type="entry name" value="BrxB/BrxA"/>
</dbReference>
<dbReference type="RefSeq" id="WP_095511856.1">
    <property type="nucleotide sequence ID" value="NZ_MQWD01000001.1"/>
</dbReference>